<dbReference type="Proteomes" id="UP000195139">
    <property type="component" value="Unassembled WGS sequence"/>
</dbReference>
<comment type="caution">
    <text evidence="3">The sequence shown here is derived from an EMBL/GenBank/DDBJ whole genome shotgun (WGS) entry which is preliminary data.</text>
</comment>
<organism evidence="3">
    <name type="scientific">Candidatus Enterococcus mansonii</name>
    <dbReference type="NCBI Taxonomy" id="1834181"/>
    <lineage>
        <taxon>Bacteria</taxon>
        <taxon>Bacillati</taxon>
        <taxon>Bacillota</taxon>
        <taxon>Bacilli</taxon>
        <taxon>Lactobacillales</taxon>
        <taxon>Enterococcaceae</taxon>
        <taxon>Enterococcus</taxon>
    </lineage>
</organism>
<dbReference type="EMBL" id="NGLE01000002">
    <property type="protein sequence ID" value="OTO08505.1"/>
    <property type="molecule type" value="Genomic_DNA"/>
</dbReference>
<reference evidence="2 4" key="2">
    <citation type="submission" date="2018-07" db="EMBL/GenBank/DDBJ databases">
        <title>The Genome Sequence of Enterococcus sp. DIV0659b.</title>
        <authorList>
            <consortium name="The Broad Institute Genomics Platform"/>
            <consortium name="The Broad Institute Genomic Center for Infectious Diseases"/>
            <person name="Earl A."/>
            <person name="Manson A."/>
            <person name="Schwartman J."/>
            <person name="Gilmore M."/>
            <person name="Abouelleil A."/>
            <person name="Cao P."/>
            <person name="Chapman S."/>
            <person name="Cusick C."/>
            <person name="Shea T."/>
            <person name="Young S."/>
            <person name="Neafsey D."/>
            <person name="Nusbaum C."/>
            <person name="Birren B."/>
        </authorList>
    </citation>
    <scope>NUCLEOTIDE SEQUENCE [LARGE SCALE GENOMIC DNA]</scope>
    <source>
        <strain evidence="2 4">4G2_DIV0659</strain>
    </source>
</reference>
<name>A0A242CE39_9ENTE</name>
<gene>
    <name evidence="3" type="ORF">A5880_001505</name>
    <name evidence="2" type="ORF">A5880_001586</name>
</gene>
<keyword evidence="4" id="KW-1185">Reference proteome</keyword>
<evidence type="ECO:0000256" key="1">
    <source>
        <dbReference type="SAM" id="MobiDB-lite"/>
    </source>
</evidence>
<evidence type="ECO:0000313" key="2">
    <source>
        <dbReference type="EMBL" id="MEI5994028.1"/>
    </source>
</evidence>
<dbReference type="RefSeq" id="WP_086330446.1">
    <property type="nucleotide sequence ID" value="NZ_NGLE02000001.1"/>
</dbReference>
<reference evidence="3" key="1">
    <citation type="submission" date="2017-05" db="EMBL/GenBank/DDBJ databases">
        <title>The Genome Sequence of Enterococcus sp. 4G2_DIV0659.</title>
        <authorList>
            <consortium name="The Broad Institute Genomics Platform"/>
            <consortium name="The Broad Institute Genomic Center for Infectious Diseases"/>
            <person name="Earl A."/>
            <person name="Manson A."/>
            <person name="Schwartman J."/>
            <person name="Gilmore M."/>
            <person name="Abouelleil A."/>
            <person name="Cao P."/>
            <person name="Chapman S."/>
            <person name="Cusick C."/>
            <person name="Shea T."/>
            <person name="Young S."/>
            <person name="Neafsey D."/>
            <person name="Nusbaum C."/>
            <person name="Birren B."/>
        </authorList>
    </citation>
    <scope>NUCLEOTIDE SEQUENCE [LARGE SCALE GENOMIC DNA]</scope>
    <source>
        <strain evidence="3">4G2_DIV0659</strain>
    </source>
</reference>
<dbReference type="AlphaFoldDB" id="A0A242CE39"/>
<evidence type="ECO:0000313" key="4">
    <source>
        <dbReference type="Proteomes" id="UP000195139"/>
    </source>
</evidence>
<proteinExistence type="predicted"/>
<feature type="region of interest" description="Disordered" evidence="1">
    <location>
        <begin position="236"/>
        <end position="260"/>
    </location>
</feature>
<evidence type="ECO:0000313" key="3">
    <source>
        <dbReference type="EMBL" id="OTO08505.1"/>
    </source>
</evidence>
<protein>
    <submittedName>
        <fullName evidence="3">Uncharacterized protein</fullName>
    </submittedName>
</protein>
<dbReference type="EMBL" id="NGLE02000001">
    <property type="protein sequence ID" value="MEI5994028.1"/>
    <property type="molecule type" value="Genomic_DNA"/>
</dbReference>
<dbReference type="STRING" id="1834181.A5880_001505"/>
<accession>A0A242CE39</accession>
<sequence length="260" mass="28454">MPNKNYAPIRGSWGHDPGVPGDVYLAGAPTAAAFNAMPGNPPGYPAGLGYGKGVTAENINGSIYRLRLSLVAYGTSAATGNYTPYVYAGNLATEYDWQLIVAKTSVNTENPESAPYTHAFTETLKKKYYGTQPLYALGGWNNSHAQDSSGGTWYNDVTKNTFDATDITWLKITIYGDDTFPLAYSYIRFADIIDDYRPMAIRKNGTWKSLDNKGGFWQIRKSGKWVDVPKTLFSDDGKPNKSANQIRKGGTWKAQSKIGG</sequence>
<dbReference type="OrthoDB" id="2187899at2"/>